<evidence type="ECO:0000313" key="4">
    <source>
        <dbReference type="Proteomes" id="UP001143364"/>
    </source>
</evidence>
<feature type="transmembrane region" description="Helical" evidence="1">
    <location>
        <begin position="48"/>
        <end position="69"/>
    </location>
</feature>
<feature type="transmembrane region" description="Helical" evidence="1">
    <location>
        <begin position="297"/>
        <end position="318"/>
    </location>
</feature>
<dbReference type="PANTHER" id="PTHR23028">
    <property type="entry name" value="ACETYLTRANSFERASE"/>
    <property type="match status" value="1"/>
</dbReference>
<accession>A0A9W6N4G5</accession>
<reference evidence="3" key="2">
    <citation type="submission" date="2023-01" db="EMBL/GenBank/DDBJ databases">
        <authorList>
            <person name="Sun Q."/>
            <person name="Evtushenko L."/>
        </authorList>
    </citation>
    <scope>NUCLEOTIDE SEQUENCE</scope>
    <source>
        <strain evidence="3">VKM B-2555</strain>
    </source>
</reference>
<keyword evidence="1" id="KW-0812">Transmembrane</keyword>
<feature type="transmembrane region" description="Helical" evidence="1">
    <location>
        <begin position="324"/>
        <end position="348"/>
    </location>
</feature>
<keyword evidence="3" id="KW-0012">Acyltransferase</keyword>
<evidence type="ECO:0000256" key="1">
    <source>
        <dbReference type="SAM" id="Phobius"/>
    </source>
</evidence>
<feature type="transmembrane region" description="Helical" evidence="1">
    <location>
        <begin position="174"/>
        <end position="195"/>
    </location>
</feature>
<feature type="transmembrane region" description="Helical" evidence="1">
    <location>
        <begin position="89"/>
        <end position="109"/>
    </location>
</feature>
<dbReference type="PANTHER" id="PTHR23028:SF131">
    <property type="entry name" value="BLR2367 PROTEIN"/>
    <property type="match status" value="1"/>
</dbReference>
<evidence type="ECO:0000259" key="2">
    <source>
        <dbReference type="Pfam" id="PF01757"/>
    </source>
</evidence>
<dbReference type="InterPro" id="IPR050879">
    <property type="entry name" value="Acyltransferase_3"/>
</dbReference>
<feature type="domain" description="Acyltransferase 3" evidence="2">
    <location>
        <begin position="15"/>
        <end position="341"/>
    </location>
</feature>
<feature type="transmembrane region" description="Helical" evidence="1">
    <location>
        <begin position="207"/>
        <end position="228"/>
    </location>
</feature>
<feature type="transmembrane region" description="Helical" evidence="1">
    <location>
        <begin position="18"/>
        <end position="36"/>
    </location>
</feature>
<dbReference type="GO" id="GO:0000271">
    <property type="term" value="P:polysaccharide biosynthetic process"/>
    <property type="evidence" value="ECO:0007669"/>
    <property type="project" value="TreeGrafter"/>
</dbReference>
<dbReference type="RefSeq" id="WP_271205189.1">
    <property type="nucleotide sequence ID" value="NZ_BSFK01000016.1"/>
</dbReference>
<sequence length="371" mass="39470">MTILAPDASRSELLELTAARGFAALMVVIFHIDAYAQGVVSSRVPLDVLGLLAVDFFFVLSGFVLAHVYEGPWRNGTYDHLRFLIRRFARIWPLHMAGLIAVAAIVFGGRAVGLTPPWSPTASSFAAHAAMLHATGITPELAWNQPSWSVGAEWTAYLTFPLYLMVSSRLRSPLAKLAAAAALFALCWAIAKLWLGRDLMTLMHDGGALRIVPSFFLGVVLREIFGVLTKRPGPLTLAGLFGLTLGAAGALLAFGAGGAALWPLVGALVLLLALRAVAPEPGLLRARPLTWFGEISYALYIVHAPVLMVTFGVAGKLLGLTSPLGLMMVGLAGLAAAVIAAAIAHYVIEKPARDRIIAWGDAARSVRRRPA</sequence>
<dbReference type="EMBL" id="BSFK01000016">
    <property type="protein sequence ID" value="GLK77335.1"/>
    <property type="molecule type" value="Genomic_DNA"/>
</dbReference>
<dbReference type="InterPro" id="IPR002656">
    <property type="entry name" value="Acyl_transf_3_dom"/>
</dbReference>
<evidence type="ECO:0000313" key="3">
    <source>
        <dbReference type="EMBL" id="GLK77335.1"/>
    </source>
</evidence>
<organism evidence="3 4">
    <name type="scientific">Methylopila jiangsuensis</name>
    <dbReference type="NCBI Taxonomy" id="586230"/>
    <lineage>
        <taxon>Bacteria</taxon>
        <taxon>Pseudomonadati</taxon>
        <taxon>Pseudomonadota</taxon>
        <taxon>Alphaproteobacteria</taxon>
        <taxon>Hyphomicrobiales</taxon>
        <taxon>Methylopilaceae</taxon>
        <taxon>Methylopila</taxon>
    </lineage>
</organism>
<keyword evidence="1" id="KW-0472">Membrane</keyword>
<name>A0A9W6N4G5_9HYPH</name>
<protein>
    <submittedName>
        <fullName evidence="3">Acyltransferase</fullName>
    </submittedName>
</protein>
<dbReference type="GO" id="GO:0016747">
    <property type="term" value="F:acyltransferase activity, transferring groups other than amino-acyl groups"/>
    <property type="evidence" value="ECO:0007669"/>
    <property type="project" value="InterPro"/>
</dbReference>
<keyword evidence="1" id="KW-1133">Transmembrane helix</keyword>
<feature type="transmembrane region" description="Helical" evidence="1">
    <location>
        <begin position="235"/>
        <end position="254"/>
    </location>
</feature>
<reference evidence="3" key="1">
    <citation type="journal article" date="2014" name="Int. J. Syst. Evol. Microbiol.">
        <title>Complete genome sequence of Corynebacterium casei LMG S-19264T (=DSM 44701T), isolated from a smear-ripened cheese.</title>
        <authorList>
            <consortium name="US DOE Joint Genome Institute (JGI-PGF)"/>
            <person name="Walter F."/>
            <person name="Albersmeier A."/>
            <person name="Kalinowski J."/>
            <person name="Ruckert C."/>
        </authorList>
    </citation>
    <scope>NUCLEOTIDE SEQUENCE</scope>
    <source>
        <strain evidence="3">VKM B-2555</strain>
    </source>
</reference>
<feature type="transmembrane region" description="Helical" evidence="1">
    <location>
        <begin position="260"/>
        <end position="277"/>
    </location>
</feature>
<comment type="caution">
    <text evidence="3">The sequence shown here is derived from an EMBL/GenBank/DDBJ whole genome shotgun (WGS) entry which is preliminary data.</text>
</comment>
<dbReference type="Pfam" id="PF01757">
    <property type="entry name" value="Acyl_transf_3"/>
    <property type="match status" value="1"/>
</dbReference>
<proteinExistence type="predicted"/>
<dbReference type="GO" id="GO:0016020">
    <property type="term" value="C:membrane"/>
    <property type="evidence" value="ECO:0007669"/>
    <property type="project" value="TreeGrafter"/>
</dbReference>
<dbReference type="Proteomes" id="UP001143364">
    <property type="component" value="Unassembled WGS sequence"/>
</dbReference>
<keyword evidence="3" id="KW-0808">Transferase</keyword>
<gene>
    <name evidence="3" type="ORF">GCM10008171_25890</name>
</gene>
<dbReference type="AlphaFoldDB" id="A0A9W6N4G5"/>
<keyword evidence="4" id="KW-1185">Reference proteome</keyword>